<name>A0A6N9VC42_STRMI</name>
<dbReference type="Proteomes" id="UP000471648">
    <property type="component" value="Unassembled WGS sequence"/>
</dbReference>
<accession>A0A6N9VC42</accession>
<reference evidence="1 2" key="1">
    <citation type="submission" date="2020-01" db="EMBL/GenBank/DDBJ databases">
        <title>Insect and environment-associated Actinomycetes.</title>
        <authorList>
            <person name="Currrie C."/>
            <person name="Chevrette M."/>
            <person name="Carlson C."/>
            <person name="Stubbendieck R."/>
            <person name="Wendt-Pienkowski E."/>
        </authorList>
    </citation>
    <scope>NUCLEOTIDE SEQUENCE [LARGE SCALE GENOMIC DNA]</scope>
    <source>
        <strain evidence="1 2">SID14438</strain>
    </source>
</reference>
<comment type="caution">
    <text evidence="1">The sequence shown here is derived from an EMBL/GenBank/DDBJ whole genome shotgun (WGS) entry which is preliminary data.</text>
</comment>
<proteinExistence type="predicted"/>
<protein>
    <submittedName>
        <fullName evidence="1">Uncharacterized protein</fullName>
    </submittedName>
</protein>
<dbReference type="AlphaFoldDB" id="A0A6N9VC42"/>
<evidence type="ECO:0000313" key="1">
    <source>
        <dbReference type="EMBL" id="NEB70283.1"/>
    </source>
</evidence>
<dbReference type="RefSeq" id="WP_164358112.1">
    <property type="nucleotide sequence ID" value="NZ_JAAGME010001046.1"/>
</dbReference>
<gene>
    <name evidence="1" type="ORF">G3I39_24980</name>
</gene>
<organism evidence="1 2">
    <name type="scientific">Streptomyces microflavus</name>
    <name type="common">Streptomyces lipmanii</name>
    <dbReference type="NCBI Taxonomy" id="1919"/>
    <lineage>
        <taxon>Bacteria</taxon>
        <taxon>Bacillati</taxon>
        <taxon>Actinomycetota</taxon>
        <taxon>Actinomycetes</taxon>
        <taxon>Kitasatosporales</taxon>
        <taxon>Streptomycetaceae</taxon>
        <taxon>Streptomyces</taxon>
    </lineage>
</organism>
<sequence>MPNHLKFGPDLSKKLYNAIERDNEREDAGMHADDRKTCWSHQSWADDCEDQHTR</sequence>
<evidence type="ECO:0000313" key="2">
    <source>
        <dbReference type="Proteomes" id="UP000471648"/>
    </source>
</evidence>
<dbReference type="EMBL" id="JAAGME010001046">
    <property type="protein sequence ID" value="NEB70283.1"/>
    <property type="molecule type" value="Genomic_DNA"/>
</dbReference>